<evidence type="ECO:0000313" key="2">
    <source>
        <dbReference type="EMBL" id="ARW56950.1"/>
    </source>
</evidence>
<dbReference type="KEGG" id="vg:65107808"/>
<feature type="region of interest" description="Disordered" evidence="1">
    <location>
        <begin position="239"/>
        <end position="278"/>
    </location>
</feature>
<feature type="compositionally biased region" description="Low complexity" evidence="1">
    <location>
        <begin position="247"/>
        <end position="263"/>
    </location>
</feature>
<evidence type="ECO:0000256" key="1">
    <source>
        <dbReference type="SAM" id="MobiDB-lite"/>
    </source>
</evidence>
<evidence type="ECO:0000313" key="3">
    <source>
        <dbReference type="Proteomes" id="UP000225351"/>
    </source>
</evidence>
<dbReference type="Proteomes" id="UP000225351">
    <property type="component" value="Segment"/>
</dbReference>
<dbReference type="GeneID" id="65107808"/>
<keyword evidence="3" id="KW-1185">Reference proteome</keyword>
<proteinExistence type="predicted"/>
<protein>
    <submittedName>
        <fullName evidence="2">Uncharacterized protein</fullName>
    </submittedName>
</protein>
<reference evidence="2 3" key="1">
    <citation type="submission" date="2017-04" db="EMBL/GenBank/DDBJ databases">
        <title>Isolation and Genetic Analysis of a Novel Cyanophage S-H35 from the Bohai Sea.</title>
        <authorList>
            <person name="Xu X."/>
        </authorList>
    </citation>
    <scope>NUCLEOTIDE SEQUENCE [LARGE SCALE GENOMIC DNA]</scope>
</reference>
<organism evidence="2 3">
    <name type="scientific">Synechococcus phage S-H35</name>
    <dbReference type="NCBI Taxonomy" id="1983572"/>
    <lineage>
        <taxon>Viruses</taxon>
        <taxon>Duplodnaviria</taxon>
        <taxon>Heunggongvirae</taxon>
        <taxon>Uroviricota</taxon>
        <taxon>Caudoviricetes</taxon>
        <taxon>Pantevenvirales</taxon>
        <taxon>Kyanoviridae</taxon>
        <taxon>Shandvirus</taxon>
        <taxon>Shandvirus sh35</taxon>
    </lineage>
</organism>
<dbReference type="RefSeq" id="YP_010090336.1">
    <property type="nucleotide sequence ID" value="NC_055719.1"/>
</dbReference>
<sequence>MDLNISKSRAPKQRLSEFMSWAMVEDNHPAHNNRYSVSFATPKVLAKLPKYNLEVGDNSKLLNFYANSINLPSKQVTTGSVTNIGSTYNYATSSTFSQISISFTMPRNHKTRMIFERWISTMSSDANQYTDYYENYVCPHLHIYKWERGGGPEFALPAEWLRILRDRSIDPEKIIKYKQDKLVGIYDIRNVFPQNIGSMTLTNDQAGLLQFDVTFMYERYRFYGDGFFDSPGTAYGATGATPSNPNGAATVSSSAGTPASVSSRAVVDPRERARNLGT</sequence>
<name>A0A1Z1LWA8_9CAUD</name>
<feature type="compositionally biased region" description="Basic and acidic residues" evidence="1">
    <location>
        <begin position="267"/>
        <end position="278"/>
    </location>
</feature>
<dbReference type="EMBL" id="KY945241">
    <property type="protein sequence ID" value="ARW56950.1"/>
    <property type="molecule type" value="Genomic_RNA"/>
</dbReference>
<accession>A0A1Z1LWA8</accession>